<organism evidence="2 3">
    <name type="scientific">Marasmiellus scandens</name>
    <dbReference type="NCBI Taxonomy" id="2682957"/>
    <lineage>
        <taxon>Eukaryota</taxon>
        <taxon>Fungi</taxon>
        <taxon>Dikarya</taxon>
        <taxon>Basidiomycota</taxon>
        <taxon>Agaricomycotina</taxon>
        <taxon>Agaricomycetes</taxon>
        <taxon>Agaricomycetidae</taxon>
        <taxon>Agaricales</taxon>
        <taxon>Marasmiineae</taxon>
        <taxon>Omphalotaceae</taxon>
        <taxon>Marasmiellus</taxon>
    </lineage>
</organism>
<reference evidence="2 3" key="1">
    <citation type="submission" date="2024-01" db="EMBL/GenBank/DDBJ databases">
        <title>A draft genome for the cacao thread blight pathogen Marasmiellus scandens.</title>
        <authorList>
            <person name="Baruah I.K."/>
            <person name="Leung J."/>
            <person name="Bukari Y."/>
            <person name="Amoako-Attah I."/>
            <person name="Meinhardt L.W."/>
            <person name="Bailey B.A."/>
            <person name="Cohen S.P."/>
        </authorList>
    </citation>
    <scope>NUCLEOTIDE SEQUENCE [LARGE SCALE GENOMIC DNA]</scope>
    <source>
        <strain evidence="2 3">GH-19</strain>
    </source>
</reference>
<gene>
    <name evidence="2" type="ORF">VKT23_019836</name>
</gene>
<keyword evidence="3" id="KW-1185">Reference proteome</keyword>
<dbReference type="EMBL" id="JBANRG010000111">
    <property type="protein sequence ID" value="KAK7435144.1"/>
    <property type="molecule type" value="Genomic_DNA"/>
</dbReference>
<feature type="region of interest" description="Disordered" evidence="1">
    <location>
        <begin position="94"/>
        <end position="119"/>
    </location>
</feature>
<comment type="caution">
    <text evidence="2">The sequence shown here is derived from an EMBL/GenBank/DDBJ whole genome shotgun (WGS) entry which is preliminary data.</text>
</comment>
<evidence type="ECO:0000313" key="3">
    <source>
        <dbReference type="Proteomes" id="UP001498398"/>
    </source>
</evidence>
<sequence>MAGAPISSFNFNINLRNDWPTNISVDDTDYRESLLQQLLEKVKQKKEHPWYSLTLGTLMPHLCALYTYGSGTLRLEGTPFRELWFSVELTPEQREQLKDPNAEPGVPESTDASSSVGPVRKTEAEKLLDDLNNMNGDPETTKEDRAAKFARRSLKLNEPETPKQDQPVFPKLKEQDPEDGNKTYRFHRVRHPNATHSPSIPASLPLEIKIPRWYKRYAIGLIRANLTIEDALPQVFQQVHSYPKLAEIWAAISCDIYIKFYRVQTPPIDPKDVLDGGYYQGAVSPACILVKSEPTVPFSRLQSGHYPEAFEKSWRAVIATVEEQFESILGQQLVTG</sequence>
<dbReference type="Proteomes" id="UP001498398">
    <property type="component" value="Unassembled WGS sequence"/>
</dbReference>
<name>A0ABR1IMH2_9AGAR</name>
<feature type="region of interest" description="Disordered" evidence="1">
    <location>
        <begin position="152"/>
        <end position="179"/>
    </location>
</feature>
<proteinExistence type="predicted"/>
<protein>
    <submittedName>
        <fullName evidence="2">Uncharacterized protein</fullName>
    </submittedName>
</protein>
<evidence type="ECO:0000313" key="2">
    <source>
        <dbReference type="EMBL" id="KAK7435144.1"/>
    </source>
</evidence>
<evidence type="ECO:0000256" key="1">
    <source>
        <dbReference type="SAM" id="MobiDB-lite"/>
    </source>
</evidence>
<accession>A0ABR1IMH2</accession>